<protein>
    <submittedName>
        <fullName evidence="2">Gas vesicle protein GvpG</fullName>
    </submittedName>
</protein>
<reference evidence="2 3" key="1">
    <citation type="submission" date="2023-11" db="EMBL/GenBank/DDBJ databases">
        <authorList>
            <person name="Val-Calvo J."/>
            <person name="Scortti M."/>
            <person name="Vazquez-Boland J."/>
        </authorList>
    </citation>
    <scope>NUCLEOTIDE SEQUENCE [LARGE SCALE GENOMIC DNA]</scope>
    <source>
        <strain evidence="2 3">PAM 2766</strain>
    </source>
</reference>
<organism evidence="2 3">
    <name type="scientific">Rhodococcus parequi</name>
    <dbReference type="NCBI Taxonomy" id="3137122"/>
    <lineage>
        <taxon>Bacteria</taxon>
        <taxon>Bacillati</taxon>
        <taxon>Actinomycetota</taxon>
        <taxon>Actinomycetes</taxon>
        <taxon>Mycobacteriales</taxon>
        <taxon>Nocardiaceae</taxon>
        <taxon>Rhodococcus</taxon>
    </lineage>
</organism>
<feature type="region of interest" description="Disordered" evidence="1">
    <location>
        <begin position="31"/>
        <end position="84"/>
    </location>
</feature>
<dbReference type="EMBL" id="JBDLNV010000001">
    <property type="protein sequence ID" value="MFM1722462.1"/>
    <property type="molecule type" value="Genomic_DNA"/>
</dbReference>
<name>A0ABW9FB68_9NOCA</name>
<evidence type="ECO:0000256" key="1">
    <source>
        <dbReference type="SAM" id="MobiDB-lite"/>
    </source>
</evidence>
<sequence length="84" mass="9501">MGLFSAVFGLPLAPVRGVVWIGEVIRRQVEEETTSPAAMRRDLEAIEEGRRSGRISEDEAARAEDEVLHRVTRRRDVGTPREEE</sequence>
<dbReference type="InterPro" id="IPR007804">
    <property type="entry name" value="GvpG"/>
</dbReference>
<proteinExistence type="predicted"/>
<gene>
    <name evidence="2" type="ORF">ABEU20_001017</name>
</gene>
<comment type="caution">
    <text evidence="2">The sequence shown here is derived from an EMBL/GenBank/DDBJ whole genome shotgun (WGS) entry which is preliminary data.</text>
</comment>
<feature type="compositionally biased region" description="Basic and acidic residues" evidence="1">
    <location>
        <begin position="39"/>
        <end position="84"/>
    </location>
</feature>
<evidence type="ECO:0000313" key="2">
    <source>
        <dbReference type="EMBL" id="MFM1722462.1"/>
    </source>
</evidence>
<dbReference type="RefSeq" id="WP_420163016.1">
    <property type="nucleotide sequence ID" value="NZ_JBDLNV010000001.1"/>
</dbReference>
<evidence type="ECO:0000313" key="3">
    <source>
        <dbReference type="Proteomes" id="UP001629745"/>
    </source>
</evidence>
<dbReference type="Pfam" id="PF05120">
    <property type="entry name" value="GvpG"/>
    <property type="match status" value="1"/>
</dbReference>
<keyword evidence="3" id="KW-1185">Reference proteome</keyword>
<dbReference type="Proteomes" id="UP001629745">
    <property type="component" value="Unassembled WGS sequence"/>
</dbReference>
<accession>A0ABW9FB68</accession>